<evidence type="ECO:0000256" key="2">
    <source>
        <dbReference type="ARBA" id="ARBA00007430"/>
    </source>
</evidence>
<feature type="transmembrane region" description="Helical" evidence="7">
    <location>
        <begin position="320"/>
        <end position="339"/>
    </location>
</feature>
<evidence type="ECO:0000256" key="3">
    <source>
        <dbReference type="ARBA" id="ARBA00022475"/>
    </source>
</evidence>
<feature type="transmembrane region" description="Helical" evidence="7">
    <location>
        <begin position="360"/>
        <end position="377"/>
    </location>
</feature>
<evidence type="ECO:0000313" key="8">
    <source>
        <dbReference type="EMBL" id="SER60122.1"/>
    </source>
</evidence>
<evidence type="ECO:0000256" key="4">
    <source>
        <dbReference type="ARBA" id="ARBA00022692"/>
    </source>
</evidence>
<dbReference type="STRING" id="1464123.SAMN05444126_10322"/>
<dbReference type="Proteomes" id="UP000199318">
    <property type="component" value="Unassembled WGS sequence"/>
</dbReference>
<feature type="transmembrane region" description="Helical" evidence="7">
    <location>
        <begin position="116"/>
        <end position="137"/>
    </location>
</feature>
<dbReference type="Pfam" id="PF13440">
    <property type="entry name" value="Polysacc_synt_3"/>
    <property type="match status" value="1"/>
</dbReference>
<evidence type="ECO:0000313" key="9">
    <source>
        <dbReference type="Proteomes" id="UP000199318"/>
    </source>
</evidence>
<keyword evidence="4 7" id="KW-0812">Transmembrane</keyword>
<feature type="transmembrane region" description="Helical" evidence="7">
    <location>
        <begin position="383"/>
        <end position="402"/>
    </location>
</feature>
<proteinExistence type="inferred from homology"/>
<keyword evidence="9" id="KW-1185">Reference proteome</keyword>
<feature type="transmembrane region" description="Helical" evidence="7">
    <location>
        <begin position="81"/>
        <end position="104"/>
    </location>
</feature>
<dbReference type="PANTHER" id="PTHR30250">
    <property type="entry name" value="PST FAMILY PREDICTED COLANIC ACID TRANSPORTER"/>
    <property type="match status" value="1"/>
</dbReference>
<dbReference type="RefSeq" id="WP_177169607.1">
    <property type="nucleotide sequence ID" value="NZ_FOGV01000003.1"/>
</dbReference>
<comment type="similarity">
    <text evidence="2">Belongs to the polysaccharide synthase family.</text>
</comment>
<gene>
    <name evidence="8" type="ORF">SAMN05444126_10322</name>
</gene>
<keyword evidence="3" id="KW-1003">Cell membrane</keyword>
<organism evidence="8 9">
    <name type="scientific">Salisediminibacterium halotolerans</name>
    <dbReference type="NCBI Taxonomy" id="517425"/>
    <lineage>
        <taxon>Bacteria</taxon>
        <taxon>Bacillati</taxon>
        <taxon>Bacillota</taxon>
        <taxon>Bacilli</taxon>
        <taxon>Bacillales</taxon>
        <taxon>Bacillaceae</taxon>
        <taxon>Salisediminibacterium</taxon>
    </lineage>
</organism>
<evidence type="ECO:0000256" key="7">
    <source>
        <dbReference type="SAM" id="Phobius"/>
    </source>
</evidence>
<feature type="transmembrane region" description="Helical" evidence="7">
    <location>
        <begin position="445"/>
        <end position="465"/>
    </location>
</feature>
<name>A0A1H9QI32_9BACI</name>
<evidence type="ECO:0000256" key="6">
    <source>
        <dbReference type="ARBA" id="ARBA00023136"/>
    </source>
</evidence>
<dbReference type="GO" id="GO:0005886">
    <property type="term" value="C:plasma membrane"/>
    <property type="evidence" value="ECO:0007669"/>
    <property type="project" value="UniProtKB-SubCell"/>
</dbReference>
<dbReference type="InterPro" id="IPR050833">
    <property type="entry name" value="Poly_Biosynth_Transport"/>
</dbReference>
<keyword evidence="5 7" id="KW-1133">Transmembrane helix</keyword>
<accession>A0A1H9QI32</accession>
<dbReference type="AlphaFoldDB" id="A0A1H9QI32"/>
<feature type="transmembrane region" description="Helical" evidence="7">
    <location>
        <begin position="289"/>
        <end position="308"/>
    </location>
</feature>
<comment type="caution">
    <text evidence="8">The sequence shown here is derived from an EMBL/GenBank/DDBJ whole genome shotgun (WGS) entry which is preliminary data.</text>
</comment>
<dbReference type="PANTHER" id="PTHR30250:SF10">
    <property type="entry name" value="LIPOPOLYSACCHARIDE BIOSYNTHESIS PROTEIN WZXC"/>
    <property type="match status" value="1"/>
</dbReference>
<dbReference type="EMBL" id="FOGV01000003">
    <property type="protein sequence ID" value="SER60122.1"/>
    <property type="molecule type" value="Genomic_DNA"/>
</dbReference>
<dbReference type="CDD" id="cd13127">
    <property type="entry name" value="MATE_tuaB_like"/>
    <property type="match status" value="1"/>
</dbReference>
<evidence type="ECO:0000256" key="1">
    <source>
        <dbReference type="ARBA" id="ARBA00004651"/>
    </source>
</evidence>
<keyword evidence="6 7" id="KW-0472">Membrane</keyword>
<feature type="transmembrane region" description="Helical" evidence="7">
    <location>
        <begin position="422"/>
        <end position="439"/>
    </location>
</feature>
<reference evidence="9" key="1">
    <citation type="submission" date="2016-10" db="EMBL/GenBank/DDBJ databases">
        <authorList>
            <person name="de Groot N.N."/>
        </authorList>
    </citation>
    <scope>NUCLEOTIDE SEQUENCE [LARGE SCALE GENOMIC DNA]</scope>
    <source>
        <strain evidence="9">10nlg</strain>
    </source>
</reference>
<evidence type="ECO:0000256" key="5">
    <source>
        <dbReference type="ARBA" id="ARBA00022989"/>
    </source>
</evidence>
<comment type="subcellular location">
    <subcellularLocation>
        <location evidence="1">Cell membrane</location>
        <topology evidence="1">Multi-pass membrane protein</topology>
    </subcellularLocation>
</comment>
<protein>
    <submittedName>
        <fullName evidence="8">Membrane protein involved in the export of O-antigen and teichoic acid</fullName>
    </submittedName>
</protein>
<feature type="transmembrane region" description="Helical" evidence="7">
    <location>
        <begin position="149"/>
        <end position="171"/>
    </location>
</feature>
<sequence length="481" mass="53359">MSSGLTNKTLKGLSWSFIDLIAKQGIQFLTLVLLARLLVPEHFGLIGMVMVFVALSHTLIDSGFGQALIREETLERIDYNTAFMYNFVFSALLAAAIFFSAPLISRFYGEEQLVPILQVISLAVMFQAFAIVPRTMLTRSVDFKTQSKVSITASVTSGALAVGAALLGFGVWSLVARIVFDKLITSAMLMWVNRWLPNLAFSGPRFRKLFRFGSRLMVSNLINTAYENSYYVLIGRMYTPQMLGYYANAVEFRDGFQASITMSIQRVTYPVLSSIQSDRERLSYGFRKVMNLTAFLFFPMMTGLAAIAPEFIPLLLGPQWIPAVLYFQLLCIAAMLYPVHAINLNILKVKNRSDLFLKIELLKTIVSVLLLIGAVLLDAGVTGFIVAAIIGMHAGLFFNTYYSGIEIDYGTAAQIRDLSTPYVLSFLMGALVIALGAWLSGPLLLVMISKIAAGALLYFLLNLAVRSKNQAEVLRMIRSMF</sequence>